<dbReference type="CDD" id="cd02440">
    <property type="entry name" value="AdoMet_MTases"/>
    <property type="match status" value="1"/>
</dbReference>
<protein>
    <recommendedName>
        <fullName evidence="1">Methyltransferase domain-containing protein</fullName>
    </recommendedName>
</protein>
<name>A0AAW2EAB8_9HYME</name>
<dbReference type="Proteomes" id="UP001430953">
    <property type="component" value="Unassembled WGS sequence"/>
</dbReference>
<proteinExistence type="predicted"/>
<keyword evidence="3" id="KW-1185">Reference proteome</keyword>
<dbReference type="PANTHER" id="PTHR12496:SF0">
    <property type="entry name" value="METHYLTRANSFERASE DOMAIN-CONTAINING PROTEIN"/>
    <property type="match status" value="1"/>
</dbReference>
<dbReference type="Pfam" id="PF13679">
    <property type="entry name" value="Methyltransf_32"/>
    <property type="match status" value="1"/>
</dbReference>
<evidence type="ECO:0000313" key="2">
    <source>
        <dbReference type="EMBL" id="KAL0099196.1"/>
    </source>
</evidence>
<accession>A0AAW2EAB8</accession>
<sequence length="455" mass="53035">MDINAEKKYFFETLRFFHETQWLHNIPVIDILTKASLDAIPKEWIKHLEMLENEELNNLVVEKTIKSDWPDSLKTYVTKCKEVNRLPPISILSSVKLPQHFKIGLSQKKQHEIMHLAHLVDVQCKRHDIQTIIDLGAGLGYVCQMLYYLHNYQILGLERDKENINRAFTRQKKLFPESLTKVKYVHCDITCDSVDTIESILQQKFHDVANVCLIGLHACGDLSTSASTIFCKMKSAKLFILISCCYHKLLISKSIQTPLQEKQYFHNFPTSNCLRETIAAHNFDIGQFLRIPFLRLACQESADKWHGMTQEKHDDHSFHVLARAVLQLYSQQNNYVLKKKVRKGTRKSQCSNFQTYVKDSLLRYDFVPNADETDRVVTREKMEKDLTQIWEEQSKSFKAVEIYTGLQMMLQLPAESLILQDRLCWLHEQNLETVIVPVMDKCISPRSYAIVSYKC</sequence>
<dbReference type="InterPro" id="IPR052220">
    <property type="entry name" value="METTL25"/>
</dbReference>
<evidence type="ECO:0000259" key="1">
    <source>
        <dbReference type="Pfam" id="PF13679"/>
    </source>
</evidence>
<evidence type="ECO:0000313" key="3">
    <source>
        <dbReference type="Proteomes" id="UP001430953"/>
    </source>
</evidence>
<feature type="domain" description="Methyltransferase" evidence="1">
    <location>
        <begin position="108"/>
        <end position="249"/>
    </location>
</feature>
<reference evidence="2 3" key="1">
    <citation type="submission" date="2023-03" db="EMBL/GenBank/DDBJ databases">
        <title>High recombination rates correlate with genetic variation in Cardiocondyla obscurior ants.</title>
        <authorList>
            <person name="Errbii M."/>
        </authorList>
    </citation>
    <scope>NUCLEOTIDE SEQUENCE [LARGE SCALE GENOMIC DNA]</scope>
    <source>
        <strain evidence="2">Alpha-2009</strain>
        <tissue evidence="2">Whole body</tissue>
    </source>
</reference>
<dbReference type="Gene3D" id="3.40.50.150">
    <property type="entry name" value="Vaccinia Virus protein VP39"/>
    <property type="match status" value="1"/>
</dbReference>
<dbReference type="InterPro" id="IPR029063">
    <property type="entry name" value="SAM-dependent_MTases_sf"/>
</dbReference>
<comment type="caution">
    <text evidence="2">The sequence shown here is derived from an EMBL/GenBank/DDBJ whole genome shotgun (WGS) entry which is preliminary data.</text>
</comment>
<organism evidence="2 3">
    <name type="scientific">Cardiocondyla obscurior</name>
    <dbReference type="NCBI Taxonomy" id="286306"/>
    <lineage>
        <taxon>Eukaryota</taxon>
        <taxon>Metazoa</taxon>
        <taxon>Ecdysozoa</taxon>
        <taxon>Arthropoda</taxon>
        <taxon>Hexapoda</taxon>
        <taxon>Insecta</taxon>
        <taxon>Pterygota</taxon>
        <taxon>Neoptera</taxon>
        <taxon>Endopterygota</taxon>
        <taxon>Hymenoptera</taxon>
        <taxon>Apocrita</taxon>
        <taxon>Aculeata</taxon>
        <taxon>Formicoidea</taxon>
        <taxon>Formicidae</taxon>
        <taxon>Myrmicinae</taxon>
        <taxon>Cardiocondyla</taxon>
    </lineage>
</organism>
<dbReference type="AlphaFoldDB" id="A0AAW2EAB8"/>
<gene>
    <name evidence="2" type="ORF">PUN28_020045</name>
</gene>
<dbReference type="InterPro" id="IPR025714">
    <property type="entry name" value="Methyltranfer_dom"/>
</dbReference>
<dbReference type="EMBL" id="JADYXP020000028">
    <property type="protein sequence ID" value="KAL0099196.1"/>
    <property type="molecule type" value="Genomic_DNA"/>
</dbReference>
<dbReference type="PANTHER" id="PTHR12496">
    <property type="entry name" value="CGI-41 METHYLTRANSFERASE"/>
    <property type="match status" value="1"/>
</dbReference>
<dbReference type="SUPFAM" id="SSF53335">
    <property type="entry name" value="S-adenosyl-L-methionine-dependent methyltransferases"/>
    <property type="match status" value="1"/>
</dbReference>